<feature type="signal peptide" evidence="4">
    <location>
        <begin position="1"/>
        <end position="23"/>
    </location>
</feature>
<reference evidence="9" key="1">
    <citation type="submission" date="2025-08" db="UniProtKB">
        <authorList>
            <consortium name="RefSeq"/>
        </authorList>
    </citation>
    <scope>IDENTIFICATION</scope>
    <source>
        <tissue evidence="9">Leaves</tissue>
    </source>
</reference>
<dbReference type="InterPro" id="IPR027806">
    <property type="entry name" value="HARBI1_dom"/>
</dbReference>
<keyword evidence="2" id="KW-0479">Metal-binding</keyword>
<dbReference type="PANTHER" id="PTHR46929">
    <property type="entry name" value="EXPRESSED PROTEIN"/>
    <property type="match status" value="1"/>
</dbReference>
<dbReference type="RefSeq" id="XP_071928353.1">
    <property type="nucleotide sequence ID" value="XM_072072252.1"/>
</dbReference>
<proteinExistence type="predicted"/>
<dbReference type="GeneID" id="113719316"/>
<feature type="domain" description="DDE Tnp4" evidence="6">
    <location>
        <begin position="242"/>
        <end position="378"/>
    </location>
</feature>
<gene>
    <name evidence="9" type="primary">LOC113719316</name>
</gene>
<dbReference type="PANTHER" id="PTHR46929:SF23">
    <property type="entry name" value="L10-INTERACTING MYB DOMAIN-CONTAINING PROTEIN-LIKE"/>
    <property type="match status" value="1"/>
</dbReference>
<dbReference type="InterPro" id="IPR024752">
    <property type="entry name" value="Myb/SANT-like_dom"/>
</dbReference>
<dbReference type="Pfam" id="PF12776">
    <property type="entry name" value="Myb_DNA-bind_3"/>
    <property type="match status" value="1"/>
</dbReference>
<evidence type="ECO:0000259" key="7">
    <source>
        <dbReference type="Pfam" id="PF26138"/>
    </source>
</evidence>
<feature type="compositionally biased region" description="Polar residues" evidence="3">
    <location>
        <begin position="548"/>
        <end position="561"/>
    </location>
</feature>
<feature type="region of interest" description="Disordered" evidence="3">
    <location>
        <begin position="531"/>
        <end position="574"/>
    </location>
</feature>
<comment type="cofactor">
    <cofactor evidence="1">
        <name>a divalent metal cation</name>
        <dbReference type="ChEBI" id="CHEBI:60240"/>
    </cofactor>
</comment>
<feature type="region of interest" description="Disordered" evidence="3">
    <location>
        <begin position="33"/>
        <end position="71"/>
    </location>
</feature>
<evidence type="ECO:0000313" key="9">
    <source>
        <dbReference type="RefSeq" id="XP_071928353.1"/>
    </source>
</evidence>
<evidence type="ECO:0000256" key="4">
    <source>
        <dbReference type="SAM" id="SignalP"/>
    </source>
</evidence>
<keyword evidence="8" id="KW-1185">Reference proteome</keyword>
<dbReference type="InterPro" id="IPR058353">
    <property type="entry name" value="DUF8040"/>
</dbReference>
<feature type="compositionally biased region" description="Polar residues" evidence="3">
    <location>
        <begin position="33"/>
        <end position="52"/>
    </location>
</feature>
<feature type="chain" id="PRO_5045586516" evidence="4">
    <location>
        <begin position="24"/>
        <end position="655"/>
    </location>
</feature>
<organism evidence="8 9">
    <name type="scientific">Coffea arabica</name>
    <name type="common">Arabian coffee</name>
    <dbReference type="NCBI Taxonomy" id="13443"/>
    <lineage>
        <taxon>Eukaryota</taxon>
        <taxon>Viridiplantae</taxon>
        <taxon>Streptophyta</taxon>
        <taxon>Embryophyta</taxon>
        <taxon>Tracheophyta</taxon>
        <taxon>Spermatophyta</taxon>
        <taxon>Magnoliopsida</taxon>
        <taxon>eudicotyledons</taxon>
        <taxon>Gunneridae</taxon>
        <taxon>Pentapetalae</taxon>
        <taxon>asterids</taxon>
        <taxon>lamiids</taxon>
        <taxon>Gentianales</taxon>
        <taxon>Rubiaceae</taxon>
        <taxon>Ixoroideae</taxon>
        <taxon>Gardenieae complex</taxon>
        <taxon>Bertiereae - Coffeeae clade</taxon>
        <taxon>Coffeeae</taxon>
        <taxon>Coffea</taxon>
    </lineage>
</organism>
<evidence type="ECO:0000256" key="2">
    <source>
        <dbReference type="ARBA" id="ARBA00022723"/>
    </source>
</evidence>
<keyword evidence="4" id="KW-0732">Signal</keyword>
<evidence type="ECO:0000256" key="3">
    <source>
        <dbReference type="SAM" id="MobiDB-lite"/>
    </source>
</evidence>
<dbReference type="Pfam" id="PF13359">
    <property type="entry name" value="DDE_Tnp_4"/>
    <property type="match status" value="1"/>
</dbReference>
<protein>
    <submittedName>
        <fullName evidence="9">Uncharacterized protein isoform X1</fullName>
    </submittedName>
</protein>
<accession>A0ABM4W991</accession>
<evidence type="ECO:0000313" key="8">
    <source>
        <dbReference type="Proteomes" id="UP001652660"/>
    </source>
</evidence>
<sequence length="655" mass="74225">MKTTSSSVFVKLFSFLKSSLLFCSDISSSPANKSFQSNQKPPATSHQQTNPSFFAGGISNSDKDPISEMDPCSDDDEDAIVIGAATSVLAAGYAALEVYKTPVVIPKPPHVNRERAREDYMDSILYGSSSYCIDQIRMDQTTFFQLLNTLTIRGLLQPTIHMSVREQLLMFLQIVGYNLRFRVVGGYLYRSTETIHRYFSIVLDAILKLYPDLIQLPNGATPREIRNSRRYYPWFADCVGAIDGTHVVASVPLEIQGKFRGRKGYPTQNVLAAISFDLKFSYVLAGWEGSAHDSRVLEDALTRPRGLQVLQDKYYLVDAGYGIRNGFIPPYSGVRYHLKEYDDNPPQNEKELFNLRHSSLRTTIERGFGVLKKRFKMGKKGEKQFRWSRPMERLMLEILADEVKLGNRPNNSFKSSSFTRVVDAMKDKFGVTCSVDHVENHLRTVRSSWSTIVKIREKSGFGWDDTLKMITASPSVYHAYIQKNPGHDKYIQNKIELYDEMAVVVGKDLATGSFAKSFVDVNLETPFVPKTSVETSEETSVEQKDVTSARSSEVRATSSGTKQHRKRNRSNEDIEKMSQQLGEVAAALNKISANKLDVNQLHEEIMNIEGYSEEFLDLVFEHLVQNEKLGKAFMAKSQRLRLISLERFKKDWGVE</sequence>
<dbReference type="Pfam" id="PF26138">
    <property type="entry name" value="DUF8040"/>
    <property type="match status" value="1"/>
</dbReference>
<feature type="domain" description="DUF8040" evidence="7">
    <location>
        <begin position="116"/>
        <end position="208"/>
    </location>
</feature>
<dbReference type="Proteomes" id="UP001652660">
    <property type="component" value="Chromosome 11e"/>
</dbReference>
<feature type="domain" description="Myb/SANT-like" evidence="5">
    <location>
        <begin position="386"/>
        <end position="480"/>
    </location>
</feature>
<evidence type="ECO:0000256" key="1">
    <source>
        <dbReference type="ARBA" id="ARBA00001968"/>
    </source>
</evidence>
<name>A0ABM4W991_COFAR</name>
<evidence type="ECO:0000259" key="5">
    <source>
        <dbReference type="Pfam" id="PF12776"/>
    </source>
</evidence>
<evidence type="ECO:0000259" key="6">
    <source>
        <dbReference type="Pfam" id="PF13359"/>
    </source>
</evidence>